<name>A0A077ZH14_TRITR</name>
<accession>A0A077ZH14</accession>
<dbReference type="Pfam" id="PF05032">
    <property type="entry name" value="Spo12"/>
    <property type="match status" value="1"/>
</dbReference>
<feature type="region of interest" description="Disordered" evidence="1">
    <location>
        <begin position="1"/>
        <end position="45"/>
    </location>
</feature>
<evidence type="ECO:0000313" key="2">
    <source>
        <dbReference type="EMBL" id="CDW57920.1"/>
    </source>
</evidence>
<feature type="compositionally biased region" description="Polar residues" evidence="1">
    <location>
        <begin position="27"/>
        <end position="43"/>
    </location>
</feature>
<proteinExistence type="predicted"/>
<dbReference type="OrthoDB" id="5875626at2759"/>
<evidence type="ECO:0000256" key="1">
    <source>
        <dbReference type="SAM" id="MobiDB-lite"/>
    </source>
</evidence>
<reference evidence="2" key="1">
    <citation type="submission" date="2014-01" db="EMBL/GenBank/DDBJ databases">
        <authorList>
            <person name="Aslett M."/>
        </authorList>
    </citation>
    <scope>NUCLEOTIDE SEQUENCE</scope>
</reference>
<keyword evidence="3" id="KW-1185">Reference proteome</keyword>
<reference evidence="2" key="2">
    <citation type="submission" date="2014-03" db="EMBL/GenBank/DDBJ databases">
        <title>The whipworm genome and dual-species transcriptomics of an intimate host-pathogen interaction.</title>
        <authorList>
            <person name="Foth B.J."/>
            <person name="Tsai I.J."/>
            <person name="Reid A.J."/>
            <person name="Bancroft A.J."/>
            <person name="Nichol S."/>
            <person name="Tracey A."/>
            <person name="Holroyd N."/>
            <person name="Cotton J.A."/>
            <person name="Stanley E.J."/>
            <person name="Zarowiecki M."/>
            <person name="Liu J.Z."/>
            <person name="Huckvale T."/>
            <person name="Cooper P.J."/>
            <person name="Grencis R.K."/>
            <person name="Berriman M."/>
        </authorList>
    </citation>
    <scope>NUCLEOTIDE SEQUENCE [LARGE SCALE GENOMIC DNA]</scope>
</reference>
<dbReference type="AlphaFoldDB" id="A0A077ZH14"/>
<evidence type="ECO:0000313" key="3">
    <source>
        <dbReference type="Proteomes" id="UP000030665"/>
    </source>
</evidence>
<organism evidence="2 3">
    <name type="scientific">Trichuris trichiura</name>
    <name type="common">Whipworm</name>
    <name type="synonym">Trichocephalus trichiurus</name>
    <dbReference type="NCBI Taxonomy" id="36087"/>
    <lineage>
        <taxon>Eukaryota</taxon>
        <taxon>Metazoa</taxon>
        <taxon>Ecdysozoa</taxon>
        <taxon>Nematoda</taxon>
        <taxon>Enoplea</taxon>
        <taxon>Dorylaimia</taxon>
        <taxon>Trichinellida</taxon>
        <taxon>Trichuridae</taxon>
        <taxon>Trichuris</taxon>
    </lineage>
</organism>
<dbReference type="EMBL" id="HG806236">
    <property type="protein sequence ID" value="CDW57920.1"/>
    <property type="molecule type" value="Genomic_DNA"/>
</dbReference>
<dbReference type="Proteomes" id="UP000030665">
    <property type="component" value="Unassembled WGS sequence"/>
</dbReference>
<feature type="compositionally biased region" description="Basic and acidic residues" evidence="1">
    <location>
        <begin position="83"/>
        <end position="102"/>
    </location>
</feature>
<dbReference type="InterPro" id="IPR007727">
    <property type="entry name" value="Spo12"/>
</dbReference>
<sequence length="102" mass="11312">MSEETKDLAAPVAPERVEKEQNEEDGTTTPPDKTGNSNGSNKTPAMVRVKRYQMLFSSPSDEIMSPCTRTLRQHGHFVPPQHKRPEAPAKPDKEAGKKAENI</sequence>
<gene>
    <name evidence="2" type="ORF">TTRE_0000622001</name>
</gene>
<feature type="region of interest" description="Disordered" evidence="1">
    <location>
        <begin position="73"/>
        <end position="102"/>
    </location>
</feature>
<protein>
    <submittedName>
        <fullName evidence="2">Spo12 domain containing protein</fullName>
    </submittedName>
</protein>